<dbReference type="PANTHER" id="PTHR30126">
    <property type="entry name" value="HTH-TYPE TRANSCRIPTIONAL REGULATOR"/>
    <property type="match status" value="1"/>
</dbReference>
<evidence type="ECO:0000256" key="2">
    <source>
        <dbReference type="ARBA" id="ARBA00023015"/>
    </source>
</evidence>
<accession>A0A1H9N303</accession>
<dbReference type="Pfam" id="PF03466">
    <property type="entry name" value="LysR_substrate"/>
    <property type="match status" value="1"/>
</dbReference>
<evidence type="ECO:0000256" key="3">
    <source>
        <dbReference type="ARBA" id="ARBA00023125"/>
    </source>
</evidence>
<dbReference type="RefSeq" id="WP_074754502.1">
    <property type="nucleotide sequence ID" value="NZ_FOGJ01000004.1"/>
</dbReference>
<evidence type="ECO:0000313" key="7">
    <source>
        <dbReference type="Proteomes" id="UP000182584"/>
    </source>
</evidence>
<dbReference type="PANTHER" id="PTHR30126:SF64">
    <property type="entry name" value="HTH-TYPE TRANSCRIPTIONAL REGULATOR CITR"/>
    <property type="match status" value="1"/>
</dbReference>
<evidence type="ECO:0000313" key="6">
    <source>
        <dbReference type="EMBL" id="SER30314.1"/>
    </source>
</evidence>
<dbReference type="PROSITE" id="PS50931">
    <property type="entry name" value="HTH_LYSR"/>
    <property type="match status" value="1"/>
</dbReference>
<sequence>MISNLDYYKAFFYVATYSSFSDAAKALYISQSAVSQTIRKLEEELGTTLFVRSGSRIVLTPSGELLFARVKTAFNEFQRAEIEIQNFESIAQNNISVGITETSLRYGFFDCLEKFKNRHPDVHLSISGNTTPEMVSFLRDGKIDFALMIISDSLAARFQDLKMRRCFRIQDIFIASSKMDIDFDRKYDLKDLLSYPTISVSQISNFRENIDTFFQENGLLFQPTYILENMTQVLNFTKRKFGIGVLPYAYAKDDIKKGTIRIVNTKPIPKRTVYLVSLKDKALSGMGLELYNEFKDLSRMV</sequence>
<dbReference type="SUPFAM" id="SSF46785">
    <property type="entry name" value="Winged helix' DNA-binding domain"/>
    <property type="match status" value="1"/>
</dbReference>
<dbReference type="CDD" id="cd05466">
    <property type="entry name" value="PBP2_LTTR_substrate"/>
    <property type="match status" value="1"/>
</dbReference>
<keyword evidence="2" id="KW-0805">Transcription regulation</keyword>
<dbReference type="InterPro" id="IPR005119">
    <property type="entry name" value="LysR_subst-bd"/>
</dbReference>
<feature type="domain" description="HTH lysR-type" evidence="5">
    <location>
        <begin position="14"/>
        <end position="60"/>
    </location>
</feature>
<reference evidence="6 7" key="1">
    <citation type="submission" date="2016-10" db="EMBL/GenBank/DDBJ databases">
        <authorList>
            <person name="de Groot N.N."/>
        </authorList>
    </citation>
    <scope>NUCLEOTIDE SEQUENCE [LARGE SCALE GENOMIC DNA]</scope>
    <source>
        <strain evidence="6 7">AR40</strain>
    </source>
</reference>
<dbReference type="InterPro" id="IPR036390">
    <property type="entry name" value="WH_DNA-bd_sf"/>
</dbReference>
<name>A0A1H9N303_BUTFI</name>
<comment type="similarity">
    <text evidence="1">Belongs to the LysR transcriptional regulatory family.</text>
</comment>
<dbReference type="Proteomes" id="UP000182584">
    <property type="component" value="Unassembled WGS sequence"/>
</dbReference>
<keyword evidence="4" id="KW-0804">Transcription</keyword>
<dbReference type="Pfam" id="PF00126">
    <property type="entry name" value="HTH_1"/>
    <property type="match status" value="1"/>
</dbReference>
<keyword evidence="3 6" id="KW-0238">DNA-binding</keyword>
<dbReference type="Gene3D" id="1.10.10.10">
    <property type="entry name" value="Winged helix-like DNA-binding domain superfamily/Winged helix DNA-binding domain"/>
    <property type="match status" value="1"/>
</dbReference>
<evidence type="ECO:0000256" key="4">
    <source>
        <dbReference type="ARBA" id="ARBA00023163"/>
    </source>
</evidence>
<dbReference type="GO" id="GO:0003700">
    <property type="term" value="F:DNA-binding transcription factor activity"/>
    <property type="evidence" value="ECO:0007669"/>
    <property type="project" value="InterPro"/>
</dbReference>
<dbReference type="FunFam" id="1.10.10.10:FF:000001">
    <property type="entry name" value="LysR family transcriptional regulator"/>
    <property type="match status" value="1"/>
</dbReference>
<protein>
    <submittedName>
        <fullName evidence="6">DNA-binding transcriptional regulator, LysR family</fullName>
    </submittedName>
</protein>
<dbReference type="InterPro" id="IPR036388">
    <property type="entry name" value="WH-like_DNA-bd_sf"/>
</dbReference>
<dbReference type="AlphaFoldDB" id="A0A1H9N303"/>
<gene>
    <name evidence="6" type="ORF">SAMN04487884_10422</name>
</gene>
<dbReference type="GO" id="GO:0000976">
    <property type="term" value="F:transcription cis-regulatory region binding"/>
    <property type="evidence" value="ECO:0007669"/>
    <property type="project" value="TreeGrafter"/>
</dbReference>
<dbReference type="InterPro" id="IPR000847">
    <property type="entry name" value="LysR_HTH_N"/>
</dbReference>
<evidence type="ECO:0000259" key="5">
    <source>
        <dbReference type="PROSITE" id="PS50931"/>
    </source>
</evidence>
<dbReference type="SUPFAM" id="SSF53850">
    <property type="entry name" value="Periplasmic binding protein-like II"/>
    <property type="match status" value="1"/>
</dbReference>
<evidence type="ECO:0000256" key="1">
    <source>
        <dbReference type="ARBA" id="ARBA00009437"/>
    </source>
</evidence>
<dbReference type="Gene3D" id="3.40.190.290">
    <property type="match status" value="1"/>
</dbReference>
<dbReference type="OrthoDB" id="9785745at2"/>
<proteinExistence type="inferred from homology"/>
<organism evidence="6 7">
    <name type="scientific">Butyrivibrio fibrisolvens</name>
    <dbReference type="NCBI Taxonomy" id="831"/>
    <lineage>
        <taxon>Bacteria</taxon>
        <taxon>Bacillati</taxon>
        <taxon>Bacillota</taxon>
        <taxon>Clostridia</taxon>
        <taxon>Lachnospirales</taxon>
        <taxon>Lachnospiraceae</taxon>
        <taxon>Butyrivibrio</taxon>
    </lineage>
</organism>
<dbReference type="PRINTS" id="PR00039">
    <property type="entry name" value="HTHLYSR"/>
</dbReference>
<dbReference type="eggNOG" id="COG0583">
    <property type="taxonomic scope" value="Bacteria"/>
</dbReference>
<dbReference type="EMBL" id="FOGJ01000004">
    <property type="protein sequence ID" value="SER30314.1"/>
    <property type="molecule type" value="Genomic_DNA"/>
</dbReference>